<reference evidence="1 2" key="1">
    <citation type="submission" date="2019-06" db="EMBL/GenBank/DDBJ databases">
        <title>A chromosomal-level reference genome of Carpinus fangiana (Coryloideae, Betulaceae).</title>
        <authorList>
            <person name="Yang X."/>
            <person name="Wang Z."/>
            <person name="Zhang L."/>
            <person name="Hao G."/>
            <person name="Liu J."/>
            <person name="Yang Y."/>
        </authorList>
    </citation>
    <scope>NUCLEOTIDE SEQUENCE [LARGE SCALE GENOMIC DNA]</scope>
    <source>
        <strain evidence="1">Cfa_2016G</strain>
        <tissue evidence="1">Leaf</tissue>
    </source>
</reference>
<dbReference type="EMBL" id="VIBQ01000922">
    <property type="protein sequence ID" value="KAC3954048.1"/>
    <property type="molecule type" value="Genomic_DNA"/>
</dbReference>
<dbReference type="Proteomes" id="UP000327013">
    <property type="component" value="Unassembled WGS sequence"/>
</dbReference>
<organism evidence="1 2">
    <name type="scientific">Carpinus fangiana</name>
    <dbReference type="NCBI Taxonomy" id="176857"/>
    <lineage>
        <taxon>Eukaryota</taxon>
        <taxon>Viridiplantae</taxon>
        <taxon>Streptophyta</taxon>
        <taxon>Embryophyta</taxon>
        <taxon>Tracheophyta</taxon>
        <taxon>Spermatophyta</taxon>
        <taxon>Magnoliopsida</taxon>
        <taxon>eudicotyledons</taxon>
        <taxon>Gunneridae</taxon>
        <taxon>Pentapetalae</taxon>
        <taxon>rosids</taxon>
        <taxon>fabids</taxon>
        <taxon>Fagales</taxon>
        <taxon>Betulaceae</taxon>
        <taxon>Carpinus</taxon>
    </lineage>
</organism>
<evidence type="ECO:0000313" key="1">
    <source>
        <dbReference type="EMBL" id="KAC3954048.1"/>
    </source>
</evidence>
<keyword evidence="2" id="KW-1185">Reference proteome</keyword>
<proteinExistence type="predicted"/>
<protein>
    <submittedName>
        <fullName evidence="1">Uncharacterized protein</fullName>
    </submittedName>
</protein>
<comment type="caution">
    <text evidence="1">The sequence shown here is derived from an EMBL/GenBank/DDBJ whole genome shotgun (WGS) entry which is preliminary data.</text>
</comment>
<dbReference type="AlphaFoldDB" id="A0A5N6L6B6"/>
<sequence length="131" mass="14238">MAPKRKLLEQKAIAGWIVAEAKGFLLQVLQRNEVAIPSTEGVLSVVGVKREVRRLFEEEQIDDEPHFHEVVGFSGGSGSKPNPQQSKLKINGTEDYDILERKPNIDGAGAIASQERFPEAECGRGGSILAG</sequence>
<accession>A0A5N6L6B6</accession>
<name>A0A5N6L6B6_9ROSI</name>
<gene>
    <name evidence="1" type="ORF">FH972_027211</name>
</gene>
<evidence type="ECO:0000313" key="2">
    <source>
        <dbReference type="Proteomes" id="UP000327013"/>
    </source>
</evidence>